<keyword evidence="2" id="KW-1185">Reference proteome</keyword>
<dbReference type="EMBL" id="LASV01000684">
    <property type="protein sequence ID" value="KKA17238.1"/>
    <property type="molecule type" value="Genomic_DNA"/>
</dbReference>
<sequence length="105" mass="11726">SNSSRLMSHTLGTRLPYPAFETRMSGRCPCCASISVNIFSICSAEETSTWWIEMRRSGCAGFSSSLTSAVMEARLLEYVNARWTPCWASCRAQAEPILNEFPIHI</sequence>
<dbReference type="GeneID" id="25321073"/>
<dbReference type="Proteomes" id="UP000053958">
    <property type="component" value="Unassembled WGS sequence"/>
</dbReference>
<feature type="non-terminal residue" evidence="1">
    <location>
        <position position="1"/>
    </location>
</feature>
<evidence type="ECO:0000313" key="2">
    <source>
        <dbReference type="Proteomes" id="UP000053958"/>
    </source>
</evidence>
<proteinExistence type="predicted"/>
<name>A0A0F4YI02_RASE3</name>
<dbReference type="RefSeq" id="XP_013323850.1">
    <property type="nucleotide sequence ID" value="XM_013468396.1"/>
</dbReference>
<organism evidence="1 2">
    <name type="scientific">Rasamsonia emersonii (strain ATCC 16479 / CBS 393.64 / IMI 116815)</name>
    <dbReference type="NCBI Taxonomy" id="1408163"/>
    <lineage>
        <taxon>Eukaryota</taxon>
        <taxon>Fungi</taxon>
        <taxon>Dikarya</taxon>
        <taxon>Ascomycota</taxon>
        <taxon>Pezizomycotina</taxon>
        <taxon>Eurotiomycetes</taxon>
        <taxon>Eurotiomycetidae</taxon>
        <taxon>Eurotiales</taxon>
        <taxon>Trichocomaceae</taxon>
        <taxon>Rasamsonia</taxon>
    </lineage>
</organism>
<reference evidence="1 2" key="1">
    <citation type="submission" date="2015-04" db="EMBL/GenBank/DDBJ databases">
        <authorList>
            <person name="Heijne W.H."/>
            <person name="Fedorova N.D."/>
            <person name="Nierman W.C."/>
            <person name="Vollebregt A.W."/>
            <person name="Zhao Z."/>
            <person name="Wu L."/>
            <person name="Kumar M."/>
            <person name="Stam H."/>
            <person name="van den Berg M.A."/>
            <person name="Pel H.J."/>
        </authorList>
    </citation>
    <scope>NUCLEOTIDE SEQUENCE [LARGE SCALE GENOMIC DNA]</scope>
    <source>
        <strain evidence="1 2">CBS 393.64</strain>
    </source>
</reference>
<gene>
    <name evidence="1" type="ORF">T310_9015</name>
</gene>
<accession>A0A0F4YI02</accession>
<protein>
    <submittedName>
        <fullName evidence="1">Uncharacterized protein</fullName>
    </submittedName>
</protein>
<evidence type="ECO:0000313" key="1">
    <source>
        <dbReference type="EMBL" id="KKA17238.1"/>
    </source>
</evidence>
<comment type="caution">
    <text evidence="1">The sequence shown here is derived from an EMBL/GenBank/DDBJ whole genome shotgun (WGS) entry which is preliminary data.</text>
</comment>
<dbReference type="AlphaFoldDB" id="A0A0F4YI02"/>